<gene>
    <name evidence="1" type="ORF">Dsi01nite_093940</name>
</gene>
<dbReference type="AlphaFoldDB" id="A0A919PZ57"/>
<evidence type="ECO:0000313" key="1">
    <source>
        <dbReference type="EMBL" id="GIG51353.1"/>
    </source>
</evidence>
<reference evidence="1" key="1">
    <citation type="submission" date="2021-01" db="EMBL/GenBank/DDBJ databases">
        <title>Whole genome shotgun sequence of Dactylosporangium siamense NBRC 106093.</title>
        <authorList>
            <person name="Komaki H."/>
            <person name="Tamura T."/>
        </authorList>
    </citation>
    <scope>NUCLEOTIDE SEQUENCE</scope>
    <source>
        <strain evidence="1">NBRC 106093</strain>
    </source>
</reference>
<evidence type="ECO:0000313" key="2">
    <source>
        <dbReference type="Proteomes" id="UP000660611"/>
    </source>
</evidence>
<dbReference type="RefSeq" id="WP_203852967.1">
    <property type="nucleotide sequence ID" value="NZ_BONQ01000154.1"/>
</dbReference>
<name>A0A919PZ57_9ACTN</name>
<sequence>MIGEEEVLRALRDIAGRRDPVPDNVLAAARASIAWRDPDAALAQLTADSAASRLVAVRGGGSPRLLSFFGGSLTIDVQATTRAGAVEMVGEVSPAVPARVVLESPSGSVETDVDGEGRFRFQGVVAGSVRLRCEPVEGAAVHTEWVLL</sequence>
<protein>
    <recommendedName>
        <fullName evidence="3">Carboxypeptidase regulatory-like domain-containing protein</fullName>
    </recommendedName>
</protein>
<organism evidence="1 2">
    <name type="scientific">Dactylosporangium siamense</name>
    <dbReference type="NCBI Taxonomy" id="685454"/>
    <lineage>
        <taxon>Bacteria</taxon>
        <taxon>Bacillati</taxon>
        <taxon>Actinomycetota</taxon>
        <taxon>Actinomycetes</taxon>
        <taxon>Micromonosporales</taxon>
        <taxon>Micromonosporaceae</taxon>
        <taxon>Dactylosporangium</taxon>
    </lineage>
</organism>
<keyword evidence="2" id="KW-1185">Reference proteome</keyword>
<dbReference type="EMBL" id="BONQ01000154">
    <property type="protein sequence ID" value="GIG51353.1"/>
    <property type="molecule type" value="Genomic_DNA"/>
</dbReference>
<dbReference type="Proteomes" id="UP000660611">
    <property type="component" value="Unassembled WGS sequence"/>
</dbReference>
<comment type="caution">
    <text evidence="1">The sequence shown here is derived from an EMBL/GenBank/DDBJ whole genome shotgun (WGS) entry which is preliminary data.</text>
</comment>
<proteinExistence type="predicted"/>
<accession>A0A919PZ57</accession>
<evidence type="ECO:0008006" key="3">
    <source>
        <dbReference type="Google" id="ProtNLM"/>
    </source>
</evidence>